<feature type="repeat" description="PPR" evidence="3">
    <location>
        <begin position="348"/>
        <end position="382"/>
    </location>
</feature>
<dbReference type="Pfam" id="PF13812">
    <property type="entry name" value="PPR_3"/>
    <property type="match status" value="1"/>
</dbReference>
<dbReference type="AlphaFoldDB" id="A0A5J9SUR5"/>
<dbReference type="Gramene" id="TVU02763">
    <property type="protein sequence ID" value="TVU02763"/>
    <property type="gene ID" value="EJB05_51721"/>
</dbReference>
<keyword evidence="5" id="KW-1185">Reference proteome</keyword>
<dbReference type="PROSITE" id="PS51375">
    <property type="entry name" value="PPR"/>
    <property type="match status" value="13"/>
</dbReference>
<feature type="repeat" description="PPR" evidence="3">
    <location>
        <begin position="207"/>
        <end position="241"/>
    </location>
</feature>
<feature type="non-terminal residue" evidence="4">
    <location>
        <position position="1"/>
    </location>
</feature>
<feature type="repeat" description="PPR" evidence="3">
    <location>
        <begin position="536"/>
        <end position="570"/>
    </location>
</feature>
<feature type="repeat" description="PPR" evidence="3">
    <location>
        <begin position="501"/>
        <end position="535"/>
    </location>
</feature>
<accession>A0A5J9SUR5</accession>
<keyword evidence="1" id="KW-0677">Repeat</keyword>
<dbReference type="InterPro" id="IPR051222">
    <property type="entry name" value="PPR/CCM1_RNA-binding"/>
</dbReference>
<dbReference type="InterPro" id="IPR002885">
    <property type="entry name" value="PPR_rpt"/>
</dbReference>
<feature type="repeat" description="PPR" evidence="3">
    <location>
        <begin position="383"/>
        <end position="417"/>
    </location>
</feature>
<gene>
    <name evidence="4" type="ORF">EJB05_51721</name>
</gene>
<reference evidence="4 5" key="1">
    <citation type="journal article" date="2019" name="Sci. Rep.">
        <title>A high-quality genome of Eragrostis curvula grass provides insights into Poaceae evolution and supports new strategies to enhance forage quality.</title>
        <authorList>
            <person name="Carballo J."/>
            <person name="Santos B.A.C.M."/>
            <person name="Zappacosta D."/>
            <person name="Garbus I."/>
            <person name="Selva J.P."/>
            <person name="Gallo C.A."/>
            <person name="Diaz A."/>
            <person name="Albertini E."/>
            <person name="Caccamo M."/>
            <person name="Echenique V."/>
        </authorList>
    </citation>
    <scope>NUCLEOTIDE SEQUENCE [LARGE SCALE GENOMIC DNA]</scope>
    <source>
        <strain evidence="5">cv. Victoria</strain>
        <tissue evidence="4">Leaf</tissue>
    </source>
</reference>
<feature type="non-terminal residue" evidence="4">
    <location>
        <position position="861"/>
    </location>
</feature>
<feature type="repeat" description="PPR" evidence="3">
    <location>
        <begin position="312"/>
        <end position="347"/>
    </location>
</feature>
<keyword evidence="2" id="KW-0809">Transit peptide</keyword>
<evidence type="ECO:0000313" key="5">
    <source>
        <dbReference type="Proteomes" id="UP000324897"/>
    </source>
</evidence>
<evidence type="ECO:0000313" key="4">
    <source>
        <dbReference type="EMBL" id="TVU02763.1"/>
    </source>
</evidence>
<dbReference type="EMBL" id="RWGY01000282">
    <property type="protein sequence ID" value="TVU02763.1"/>
    <property type="molecule type" value="Genomic_DNA"/>
</dbReference>
<feature type="repeat" description="PPR" evidence="3">
    <location>
        <begin position="172"/>
        <end position="206"/>
    </location>
</feature>
<dbReference type="Gene3D" id="1.25.40.10">
    <property type="entry name" value="Tetratricopeptide repeat domain"/>
    <property type="match status" value="6"/>
</dbReference>
<comment type="caution">
    <text evidence="4">The sequence shown here is derived from an EMBL/GenBank/DDBJ whole genome shotgun (WGS) entry which is preliminary data.</text>
</comment>
<feature type="repeat" description="PPR" evidence="3">
    <location>
        <begin position="242"/>
        <end position="276"/>
    </location>
</feature>
<evidence type="ECO:0000256" key="3">
    <source>
        <dbReference type="PROSITE-ProRule" id="PRU00708"/>
    </source>
</evidence>
<evidence type="ECO:0008006" key="6">
    <source>
        <dbReference type="Google" id="ProtNLM"/>
    </source>
</evidence>
<dbReference type="PANTHER" id="PTHR47942">
    <property type="entry name" value="TETRATRICOPEPTIDE REPEAT (TPR)-LIKE SUPERFAMILY PROTEIN-RELATED"/>
    <property type="match status" value="1"/>
</dbReference>
<sequence>MRCAAAARSLLSLQLPAGGPIHTFTTSVSPSLAAELDAADALHALLSTLPPSLPALLPCLSLLSRRLTPHSVADALLCAALPAASRLRLFLFSSLSPRLRSPLLHSRAVVPILLATDADAAMYDAIDDARAAGLQPPSAAFEALVFAHASAGRHEEAVEAFSRMDEFGCRPTAFVYNAVLKVLVDSGSIPLALALYNRMPAAGCPPNRVTYNVLMDGLCKRGMAGDAVKLFDEMLERGLVPNVKTHTILLSSLCNAGKLNDAEKLLQSMNEKGCSPDEVTHNAFLSGLCKAGRVDEAFERLELLRDGGFTLGLKGYSCLIDGLFQAGRYDEGFDCYKEMLEQTDVKPDVVLYTIMIRGCAEDGRIKDAFSFLDEMKEKGFVPDTFCYNTLLKGLCDVGDLEGAHSLKSEMLQNNVVLDATTHTIMICGLCKKGLLDEAMQVFHEMEKVGCNPTVMTFNTLIHGLYRMHRLEEARMLFYKMEMGNNPSLFLRLTLGANQVRDSESLQKMVDKMCQSGQVLKAYKLLRGIIDSGVVPDVVTYNTLINGLCKVRNLDGALRLFKELQLKGLSPDQITYGILIDRLMRAHRESDAMMLFQNILQSGSTPSLSIYNSMMRSLCRMKKLPQAINLWLDHLPQKYNLSPENEAIATARKKMRDGSLDEALRELIKLDQEHGSVNSSPYTIWLIGLCQARRIGDALIMFHTLQELGIDVTPPSCALLTKYLCWEKNLNAAVDVMLYTLSKRFIMSQPVGNRLLRSLCIHHRRKDAQALAWRMHLVGYDMDAYLREPTKDLLYSCGIRVQSHILLLAAVSSMWCASQASTRLAIKFELLDKIGLEGVLGRRATQSGKQTIGIPYISTLEA</sequence>
<protein>
    <recommendedName>
        <fullName evidence="6">Pentacotripeptide-repeat region of PRORP domain-containing protein</fullName>
    </recommendedName>
</protein>
<evidence type="ECO:0000256" key="1">
    <source>
        <dbReference type="ARBA" id="ARBA00022737"/>
    </source>
</evidence>
<dbReference type="InterPro" id="IPR011990">
    <property type="entry name" value="TPR-like_helical_dom_sf"/>
</dbReference>
<feature type="repeat" description="PPR" evidence="3">
    <location>
        <begin position="277"/>
        <end position="311"/>
    </location>
</feature>
<proteinExistence type="predicted"/>
<dbReference type="Pfam" id="PF01535">
    <property type="entry name" value="PPR"/>
    <property type="match status" value="3"/>
</dbReference>
<dbReference type="SUPFAM" id="SSF81901">
    <property type="entry name" value="HCP-like"/>
    <property type="match status" value="1"/>
</dbReference>
<dbReference type="OrthoDB" id="185373at2759"/>
<feature type="repeat" description="PPR" evidence="3">
    <location>
        <begin position="453"/>
        <end position="487"/>
    </location>
</feature>
<dbReference type="NCBIfam" id="TIGR00756">
    <property type="entry name" value="PPR"/>
    <property type="match status" value="11"/>
</dbReference>
<evidence type="ECO:0000256" key="2">
    <source>
        <dbReference type="ARBA" id="ARBA00022946"/>
    </source>
</evidence>
<dbReference type="Pfam" id="PF13041">
    <property type="entry name" value="PPR_2"/>
    <property type="match status" value="4"/>
</dbReference>
<name>A0A5J9SUR5_9POAL</name>
<dbReference type="PANTHER" id="PTHR47942:SF16">
    <property type="entry name" value="PENTATRICOPEPTIDE REPEAT DOMAIN CONTAINING PROTEIN-RELATED"/>
    <property type="match status" value="1"/>
</dbReference>
<feature type="repeat" description="PPR" evidence="3">
    <location>
        <begin position="571"/>
        <end position="605"/>
    </location>
</feature>
<feature type="repeat" description="PPR" evidence="3">
    <location>
        <begin position="137"/>
        <end position="171"/>
    </location>
</feature>
<feature type="repeat" description="PPR" evidence="3">
    <location>
        <begin position="418"/>
        <end position="452"/>
    </location>
</feature>
<dbReference type="SUPFAM" id="SSF48452">
    <property type="entry name" value="TPR-like"/>
    <property type="match status" value="1"/>
</dbReference>
<dbReference type="Pfam" id="PF12854">
    <property type="entry name" value="PPR_1"/>
    <property type="match status" value="1"/>
</dbReference>
<dbReference type="Proteomes" id="UP000324897">
    <property type="component" value="Unassembled WGS sequence"/>
</dbReference>
<organism evidence="4 5">
    <name type="scientific">Eragrostis curvula</name>
    <name type="common">weeping love grass</name>
    <dbReference type="NCBI Taxonomy" id="38414"/>
    <lineage>
        <taxon>Eukaryota</taxon>
        <taxon>Viridiplantae</taxon>
        <taxon>Streptophyta</taxon>
        <taxon>Embryophyta</taxon>
        <taxon>Tracheophyta</taxon>
        <taxon>Spermatophyta</taxon>
        <taxon>Magnoliopsida</taxon>
        <taxon>Liliopsida</taxon>
        <taxon>Poales</taxon>
        <taxon>Poaceae</taxon>
        <taxon>PACMAD clade</taxon>
        <taxon>Chloridoideae</taxon>
        <taxon>Eragrostideae</taxon>
        <taxon>Eragrostidinae</taxon>
        <taxon>Eragrostis</taxon>
    </lineage>
</organism>